<proteinExistence type="predicted"/>
<reference evidence="1" key="1">
    <citation type="journal article" date="2015" name="Nature">
        <title>Complex archaea that bridge the gap between prokaryotes and eukaryotes.</title>
        <authorList>
            <person name="Spang A."/>
            <person name="Saw J.H."/>
            <person name="Jorgensen S.L."/>
            <person name="Zaremba-Niedzwiedzka K."/>
            <person name="Martijn J."/>
            <person name="Lind A.E."/>
            <person name="van Eijk R."/>
            <person name="Schleper C."/>
            <person name="Guy L."/>
            <person name="Ettema T.J."/>
        </authorList>
    </citation>
    <scope>NUCLEOTIDE SEQUENCE</scope>
</reference>
<dbReference type="AlphaFoldDB" id="A0A0F9BHW5"/>
<organism evidence="1">
    <name type="scientific">marine sediment metagenome</name>
    <dbReference type="NCBI Taxonomy" id="412755"/>
    <lineage>
        <taxon>unclassified sequences</taxon>
        <taxon>metagenomes</taxon>
        <taxon>ecological metagenomes</taxon>
    </lineage>
</organism>
<name>A0A0F9BHW5_9ZZZZ</name>
<protein>
    <submittedName>
        <fullName evidence="1">Uncharacterized protein</fullName>
    </submittedName>
</protein>
<sequence length="84" mass="9110">MQPSPIRKLPFAKEQDGMEIARVVNMLIDGYVANVLRLPKRTAAPTGNDVYEGAVAYADGSGWNPGAGGEGAYMYYNSTWNRLG</sequence>
<gene>
    <name evidence="1" type="ORF">LCGC14_2725380</name>
</gene>
<accession>A0A0F9BHW5</accession>
<comment type="caution">
    <text evidence="1">The sequence shown here is derived from an EMBL/GenBank/DDBJ whole genome shotgun (WGS) entry which is preliminary data.</text>
</comment>
<dbReference type="EMBL" id="LAZR01049198">
    <property type="protein sequence ID" value="KKK90209.1"/>
    <property type="molecule type" value="Genomic_DNA"/>
</dbReference>
<evidence type="ECO:0000313" key="1">
    <source>
        <dbReference type="EMBL" id="KKK90209.1"/>
    </source>
</evidence>